<dbReference type="PANTHER" id="PTHR43677">
    <property type="entry name" value="SHORT-CHAIN DEHYDROGENASE/REDUCTASE"/>
    <property type="match status" value="1"/>
</dbReference>
<reference evidence="2 3" key="1">
    <citation type="submission" date="2020-11" db="EMBL/GenBank/DDBJ databases">
        <authorList>
            <person name="Lassalle F."/>
        </authorList>
    </citation>
    <scope>NUCLEOTIDE SEQUENCE [LARGE SCALE GENOMIC DNA]</scope>
    <source>
        <strain evidence="2 3">JC140</strain>
    </source>
</reference>
<dbReference type="Proteomes" id="UP000606921">
    <property type="component" value="Unassembled WGS sequence"/>
</dbReference>
<sequence length="323" mass="33615">MRAALVSAAGQDPALAETALPKPAIGERLIRVGAAAISHLTKARALGAHYTDSGRFPFGVGIDGVGRLEDGSRVYFALPRRPYGSMADFTVVDARLCVPVPEELDDLTAAAIANPGMSSWAALTDRARIKRGETVLINGATGTSGRLAVQVARLLGAGRIVATGRNAGALEEVRSLGADVAIQIGEDMDNLEQRFAEEFAKGVDIVLDYLWGPSAESLLQAAATKGFDAVPMRFVQIGSSSAGDIMLPAAVLRAKAVELMGSGGGSVSVPRLIAVIEEVLQAAATAGLQIALKPAAFSDFDRAWPQDNSACRTVFTMDTEGPA</sequence>
<gene>
    <name evidence="2" type="ORF">REJC140_03574</name>
</gene>
<evidence type="ECO:0000313" key="3">
    <source>
        <dbReference type="Proteomes" id="UP000606921"/>
    </source>
</evidence>
<dbReference type="SMART" id="SM00829">
    <property type="entry name" value="PKS_ER"/>
    <property type="match status" value="1"/>
</dbReference>
<dbReference type="InterPro" id="IPR013149">
    <property type="entry name" value="ADH-like_C"/>
</dbReference>
<keyword evidence="3" id="KW-1185">Reference proteome</keyword>
<dbReference type="Gene3D" id="3.90.180.10">
    <property type="entry name" value="Medium-chain alcohol dehydrogenases, catalytic domain"/>
    <property type="match status" value="1"/>
</dbReference>
<protein>
    <submittedName>
        <fullName evidence="2">Alcohol dehydrogenase</fullName>
    </submittedName>
</protein>
<evidence type="ECO:0000313" key="2">
    <source>
        <dbReference type="EMBL" id="CAD7036749.1"/>
    </source>
</evidence>
<organism evidence="2 3">
    <name type="scientific">Pseudorhizobium endolithicum</name>
    <dbReference type="NCBI Taxonomy" id="1191678"/>
    <lineage>
        <taxon>Bacteria</taxon>
        <taxon>Pseudomonadati</taxon>
        <taxon>Pseudomonadota</taxon>
        <taxon>Alphaproteobacteria</taxon>
        <taxon>Hyphomicrobiales</taxon>
        <taxon>Rhizobiaceae</taxon>
        <taxon>Rhizobium/Agrobacterium group</taxon>
        <taxon>Pseudorhizobium</taxon>
    </lineage>
</organism>
<dbReference type="InterPro" id="IPR020843">
    <property type="entry name" value="ER"/>
</dbReference>
<dbReference type="EMBL" id="CABFWF030000011">
    <property type="protein sequence ID" value="CAD7036749.1"/>
    <property type="molecule type" value="Genomic_DNA"/>
</dbReference>
<feature type="domain" description="Enoyl reductase (ER)" evidence="1">
    <location>
        <begin position="10"/>
        <end position="292"/>
    </location>
</feature>
<dbReference type="SUPFAM" id="SSF51735">
    <property type="entry name" value="NAD(P)-binding Rossmann-fold domains"/>
    <property type="match status" value="1"/>
</dbReference>
<dbReference type="PANTHER" id="PTHR43677:SF11">
    <property type="entry name" value="ZINC-CONTAINING ALCOHOL DEHYDROGENASE"/>
    <property type="match status" value="1"/>
</dbReference>
<accession>A0ABN7JLB1</accession>
<dbReference type="RefSeq" id="WP_142523173.1">
    <property type="nucleotide sequence ID" value="NZ_CABFWF030000011.1"/>
</dbReference>
<proteinExistence type="predicted"/>
<name>A0ABN7JLB1_9HYPH</name>
<dbReference type="Pfam" id="PF00107">
    <property type="entry name" value="ADH_zinc_N"/>
    <property type="match status" value="1"/>
</dbReference>
<comment type="caution">
    <text evidence="2">The sequence shown here is derived from an EMBL/GenBank/DDBJ whole genome shotgun (WGS) entry which is preliminary data.</text>
</comment>
<dbReference type="InterPro" id="IPR011032">
    <property type="entry name" value="GroES-like_sf"/>
</dbReference>
<dbReference type="InterPro" id="IPR036291">
    <property type="entry name" value="NAD(P)-bd_dom_sf"/>
</dbReference>
<dbReference type="InterPro" id="IPR051397">
    <property type="entry name" value="Zn-ADH-like_protein"/>
</dbReference>
<evidence type="ECO:0000259" key="1">
    <source>
        <dbReference type="SMART" id="SM00829"/>
    </source>
</evidence>
<dbReference type="SUPFAM" id="SSF50129">
    <property type="entry name" value="GroES-like"/>
    <property type="match status" value="1"/>
</dbReference>